<evidence type="ECO:0000256" key="1">
    <source>
        <dbReference type="ARBA" id="ARBA00002791"/>
    </source>
</evidence>
<keyword evidence="12" id="KW-1185">Reference proteome</keyword>
<keyword evidence="6" id="KW-0256">Endoplasmic reticulum</keyword>
<dbReference type="OrthoDB" id="67566at2759"/>
<keyword evidence="8 9" id="KW-0472">Membrane</keyword>
<dbReference type="GO" id="GO:0008250">
    <property type="term" value="C:oligosaccharyltransferase complex"/>
    <property type="evidence" value="ECO:0007669"/>
    <property type="project" value="TreeGrafter"/>
</dbReference>
<organism evidence="11 12">
    <name type="scientific">Amanita thiersii Skay4041</name>
    <dbReference type="NCBI Taxonomy" id="703135"/>
    <lineage>
        <taxon>Eukaryota</taxon>
        <taxon>Fungi</taxon>
        <taxon>Dikarya</taxon>
        <taxon>Basidiomycota</taxon>
        <taxon>Agaricomycotina</taxon>
        <taxon>Agaricomycetes</taxon>
        <taxon>Agaricomycetidae</taxon>
        <taxon>Agaricales</taxon>
        <taxon>Pluteineae</taxon>
        <taxon>Amanitaceae</taxon>
        <taxon>Amanita</taxon>
    </lineage>
</organism>
<name>A0A2A9P023_9AGAR</name>
<dbReference type="EMBL" id="KZ301970">
    <property type="protein sequence ID" value="PFH54341.1"/>
    <property type="molecule type" value="Genomic_DNA"/>
</dbReference>
<dbReference type="PANTHER" id="PTHR12692">
    <property type="entry name" value="DOLICHYL-DIPHOSPHOOLIGOSACCHARIDE--PROTEIN GLYCOSYLTRANSFERASE-RELATED"/>
    <property type="match status" value="1"/>
</dbReference>
<protein>
    <recommendedName>
        <fullName evidence="13">Oligosaccharyl transferase subunit OST3/OST6 family</fullName>
    </recommendedName>
</protein>
<feature type="transmembrane region" description="Helical" evidence="9">
    <location>
        <begin position="250"/>
        <end position="270"/>
    </location>
</feature>
<keyword evidence="4 9" id="KW-0812">Transmembrane</keyword>
<dbReference type="AlphaFoldDB" id="A0A2A9P023"/>
<feature type="signal peptide" evidence="10">
    <location>
        <begin position="1"/>
        <end position="17"/>
    </location>
</feature>
<dbReference type="PANTHER" id="PTHR12692:SF0">
    <property type="entry name" value="GH11935P"/>
    <property type="match status" value="1"/>
</dbReference>
<evidence type="ECO:0000256" key="2">
    <source>
        <dbReference type="ARBA" id="ARBA00004477"/>
    </source>
</evidence>
<comment type="function">
    <text evidence="1">Subunit of the oligosaccharyl transferase (OST) complex that catalyzes the initial transfer of a defined glycan (Glc(3)Man(9)GlcNAc(2) in eukaryotes) from the lipid carrier dolichol-pyrophosphate to an asparagine residue within an Asn-X-Ser/Thr consensus motif in nascent polypeptide chains, the first step in protein N-glycosylation. N-glycosylation occurs cotranslationally and the complex associates with the Sec61 complex at the channel-forming translocon complex that mediates protein translocation across the endoplasmic reticulum (ER). All subunits are required for a maximal enzyme activity.</text>
</comment>
<gene>
    <name evidence="11" type="ORF">AMATHDRAFT_135782</name>
</gene>
<feature type="chain" id="PRO_5012337661" description="Oligosaccharyl transferase subunit OST3/OST6 family" evidence="10">
    <location>
        <begin position="18"/>
        <end position="307"/>
    </location>
</feature>
<evidence type="ECO:0000256" key="10">
    <source>
        <dbReference type="SAM" id="SignalP"/>
    </source>
</evidence>
<dbReference type="STRING" id="703135.A0A2A9P023"/>
<dbReference type="InterPro" id="IPR036249">
    <property type="entry name" value="Thioredoxin-like_sf"/>
</dbReference>
<dbReference type="InterPro" id="IPR021149">
    <property type="entry name" value="OligosaccharylTrfase_OST3/OST6"/>
</dbReference>
<evidence type="ECO:0008006" key="13">
    <source>
        <dbReference type="Google" id="ProtNLM"/>
    </source>
</evidence>
<evidence type="ECO:0000256" key="3">
    <source>
        <dbReference type="ARBA" id="ARBA00009561"/>
    </source>
</evidence>
<evidence type="ECO:0000256" key="6">
    <source>
        <dbReference type="ARBA" id="ARBA00022824"/>
    </source>
</evidence>
<evidence type="ECO:0000313" key="12">
    <source>
        <dbReference type="Proteomes" id="UP000242287"/>
    </source>
</evidence>
<proteinExistence type="inferred from homology"/>
<dbReference type="Gene3D" id="3.40.30.10">
    <property type="entry name" value="Glutaredoxin"/>
    <property type="match status" value="1"/>
</dbReference>
<dbReference type="SUPFAM" id="SSF52833">
    <property type="entry name" value="Thioredoxin-like"/>
    <property type="match status" value="1"/>
</dbReference>
<reference evidence="11 12" key="1">
    <citation type="submission" date="2014-02" db="EMBL/GenBank/DDBJ databases">
        <title>Transposable element dynamics among asymbiotic and ectomycorrhizal Amanita fungi.</title>
        <authorList>
            <consortium name="DOE Joint Genome Institute"/>
            <person name="Hess J."/>
            <person name="Skrede I."/>
            <person name="Wolfe B."/>
            <person name="LaButti K."/>
            <person name="Ohm R.A."/>
            <person name="Grigoriev I.V."/>
            <person name="Pringle A."/>
        </authorList>
    </citation>
    <scope>NUCLEOTIDE SEQUENCE [LARGE SCALE GENOMIC DNA]</scope>
    <source>
        <strain evidence="11 12">SKay4041</strain>
    </source>
</reference>
<feature type="transmembrane region" description="Helical" evidence="9">
    <location>
        <begin position="282"/>
        <end position="302"/>
    </location>
</feature>
<dbReference type="GO" id="GO:0018279">
    <property type="term" value="P:protein N-linked glycosylation via asparagine"/>
    <property type="evidence" value="ECO:0007669"/>
    <property type="project" value="TreeGrafter"/>
</dbReference>
<evidence type="ECO:0000256" key="4">
    <source>
        <dbReference type="ARBA" id="ARBA00022692"/>
    </source>
</evidence>
<evidence type="ECO:0000256" key="5">
    <source>
        <dbReference type="ARBA" id="ARBA00022729"/>
    </source>
</evidence>
<evidence type="ECO:0000256" key="9">
    <source>
        <dbReference type="SAM" id="Phobius"/>
    </source>
</evidence>
<dbReference type="Pfam" id="PF04756">
    <property type="entry name" value="OST3_OST6"/>
    <property type="match status" value="1"/>
</dbReference>
<dbReference type="Proteomes" id="UP000242287">
    <property type="component" value="Unassembled WGS sequence"/>
</dbReference>
<comment type="similarity">
    <text evidence="3">Belongs to the OST3/OST6 family.</text>
</comment>
<evidence type="ECO:0000256" key="7">
    <source>
        <dbReference type="ARBA" id="ARBA00022989"/>
    </source>
</evidence>
<keyword evidence="5 10" id="KW-0732">Signal</keyword>
<sequence length="307" mass="33974">MLLLLPLLALPLAVLSASSPLQQLINLAAEGNGVVKLDAKTYDLVTTPKRNWSLAVQLTAKDPRRRCIPCKEFDPAWEAVAAAWATVPKEHRDNHFFATLDFDDGYTVFQKLGLASAPVVYVYPPTEGPRVSASGNTSPVKYDFSIGFDPGPLAEFVSKHTPIPVPYKEPIDWGRYITIATVALSLLLVLRHLSPLLQSRWTWAIGTILTSLVMTSGFMFTRIRNSPYTGGNGNWVAAGFQNQFGQEVHVVSFMYGLLAAAFLMLILVIPKQASPTRQRIQVYLWSAVIVIVYSILVSLFRVKNRGQ</sequence>
<comment type="subcellular location">
    <subcellularLocation>
        <location evidence="2">Endoplasmic reticulum membrane</location>
        <topology evidence="2">Multi-pass membrane protein</topology>
    </subcellularLocation>
</comment>
<accession>A0A2A9P023</accession>
<feature type="transmembrane region" description="Helical" evidence="9">
    <location>
        <begin position="202"/>
        <end position="220"/>
    </location>
</feature>
<evidence type="ECO:0000313" key="11">
    <source>
        <dbReference type="EMBL" id="PFH54341.1"/>
    </source>
</evidence>
<evidence type="ECO:0000256" key="8">
    <source>
        <dbReference type="ARBA" id="ARBA00023136"/>
    </source>
</evidence>
<keyword evidence="7 9" id="KW-1133">Transmembrane helix</keyword>